<gene>
    <name evidence="1" type="ORF">GAB14E_0683</name>
</gene>
<organism evidence="1 2">
    <name type="scientific">Colwellia psychrerythraea</name>
    <name type="common">Vibrio psychroerythus</name>
    <dbReference type="NCBI Taxonomy" id="28229"/>
    <lineage>
        <taxon>Bacteria</taxon>
        <taxon>Pseudomonadati</taxon>
        <taxon>Pseudomonadota</taxon>
        <taxon>Gammaproteobacteria</taxon>
        <taxon>Alteromonadales</taxon>
        <taxon>Colwelliaceae</taxon>
        <taxon>Colwellia</taxon>
    </lineage>
</organism>
<protein>
    <submittedName>
        <fullName evidence="1">Uncharacterized protein</fullName>
    </submittedName>
</protein>
<name>A0A099KJL9_COLPS</name>
<dbReference type="OrthoDB" id="5623789at2"/>
<evidence type="ECO:0000313" key="1">
    <source>
        <dbReference type="EMBL" id="KGJ91019.1"/>
    </source>
</evidence>
<dbReference type="Proteomes" id="UP000029868">
    <property type="component" value="Unassembled WGS sequence"/>
</dbReference>
<dbReference type="AlphaFoldDB" id="A0A099KJL9"/>
<reference evidence="1 2" key="1">
    <citation type="submission" date="2014-08" db="EMBL/GenBank/DDBJ databases">
        <title>Genomic and Phenotypic Diversity of Colwellia psychrerythraea strains from Disparate Marine Basins.</title>
        <authorList>
            <person name="Techtmann S.M."/>
            <person name="Stelling S.C."/>
            <person name="Utturkar S.M."/>
            <person name="Alshibli N."/>
            <person name="Harris A."/>
            <person name="Brown S.D."/>
            <person name="Hazen T.C."/>
        </authorList>
    </citation>
    <scope>NUCLEOTIDE SEQUENCE [LARGE SCALE GENOMIC DNA]</scope>
    <source>
        <strain evidence="1 2">GAB14E</strain>
    </source>
</reference>
<sequence length="146" mass="16191">MNKHTKLAFMVAPFLAILGFIGADFYEEAQADDNKIIQLAPEGHCDIVNQNCVLSSGEFKVNIADNAGVTEVNSTFPLDSATLFLVDKSDNMTPYPLGMQKNPYYWRSNTPIGELVANKGDSYKLRLIANIKGGQYISEFYTQTVK</sequence>
<dbReference type="EMBL" id="JQEC01000044">
    <property type="protein sequence ID" value="KGJ91019.1"/>
    <property type="molecule type" value="Genomic_DNA"/>
</dbReference>
<comment type="caution">
    <text evidence="1">The sequence shown here is derived from an EMBL/GenBank/DDBJ whole genome shotgun (WGS) entry which is preliminary data.</text>
</comment>
<evidence type="ECO:0000313" key="2">
    <source>
        <dbReference type="Proteomes" id="UP000029868"/>
    </source>
</evidence>
<dbReference type="RefSeq" id="WP_033083321.1">
    <property type="nucleotide sequence ID" value="NZ_JQEC01000044.1"/>
</dbReference>
<proteinExistence type="predicted"/>
<dbReference type="PATRIC" id="fig|28229.3.peg.3347"/>
<accession>A0A099KJL9</accession>